<organism evidence="2 3">
    <name type="scientific">Coccomyxa viridis</name>
    <dbReference type="NCBI Taxonomy" id="1274662"/>
    <lineage>
        <taxon>Eukaryota</taxon>
        <taxon>Viridiplantae</taxon>
        <taxon>Chlorophyta</taxon>
        <taxon>core chlorophytes</taxon>
        <taxon>Trebouxiophyceae</taxon>
        <taxon>Trebouxiophyceae incertae sedis</taxon>
        <taxon>Coccomyxaceae</taxon>
        <taxon>Coccomyxa</taxon>
    </lineage>
</organism>
<dbReference type="AlphaFoldDB" id="A0AAV1ID03"/>
<comment type="caution">
    <text evidence="2">The sequence shown here is derived from an EMBL/GenBank/DDBJ whole genome shotgun (WGS) entry which is preliminary data.</text>
</comment>
<reference evidence="2 3" key="1">
    <citation type="submission" date="2023-10" db="EMBL/GenBank/DDBJ databases">
        <authorList>
            <person name="Maclean D."/>
            <person name="Macfadyen A."/>
        </authorList>
    </citation>
    <scope>NUCLEOTIDE SEQUENCE [LARGE SCALE GENOMIC DNA]</scope>
</reference>
<dbReference type="Proteomes" id="UP001314263">
    <property type="component" value="Unassembled WGS sequence"/>
</dbReference>
<evidence type="ECO:0000256" key="1">
    <source>
        <dbReference type="SAM" id="Coils"/>
    </source>
</evidence>
<keyword evidence="1" id="KW-0175">Coiled coil</keyword>
<sequence>MMVSSDTSQDGAAFTEAEYRAHMEARKESLAELGEMFLEDSMEYCMHKDGEIRRLQGRNDALQKSQLQLKQKMKKMSQLDVHKMDDNQANQHLRKANKRLRRLSEQLSKTAKEHQQEIAQLKKNNIRLREENGHLRAERAAEGDRAQDLQQHLSRMIEKHRSLCRRIYGISG</sequence>
<protein>
    <submittedName>
        <fullName evidence="2">Uncharacterized protein</fullName>
    </submittedName>
</protein>
<evidence type="ECO:0000313" key="3">
    <source>
        <dbReference type="Proteomes" id="UP001314263"/>
    </source>
</evidence>
<proteinExistence type="predicted"/>
<feature type="coiled-coil region" evidence="1">
    <location>
        <begin position="52"/>
        <end position="138"/>
    </location>
</feature>
<gene>
    <name evidence="2" type="ORF">CVIRNUC_007105</name>
</gene>
<dbReference type="EMBL" id="CAUYUE010000009">
    <property type="protein sequence ID" value="CAK0783905.1"/>
    <property type="molecule type" value="Genomic_DNA"/>
</dbReference>
<keyword evidence="3" id="KW-1185">Reference proteome</keyword>
<accession>A0AAV1ID03</accession>
<name>A0AAV1ID03_9CHLO</name>
<evidence type="ECO:0000313" key="2">
    <source>
        <dbReference type="EMBL" id="CAK0783905.1"/>
    </source>
</evidence>